<comment type="caution">
    <text evidence="5">The sequence shown here is derived from an EMBL/GenBank/DDBJ whole genome shotgun (WGS) entry which is preliminary data.</text>
</comment>
<name>A0A8K1CEV9_PYTOL</name>
<dbReference type="OrthoDB" id="156793at2759"/>
<dbReference type="AlphaFoldDB" id="A0A8K1CEV9"/>
<feature type="signal peptide" evidence="3">
    <location>
        <begin position="1"/>
        <end position="23"/>
    </location>
</feature>
<proteinExistence type="predicted"/>
<feature type="chain" id="PRO_5035451476" description="Calcineurin-like phosphoesterase domain-containing protein" evidence="3">
    <location>
        <begin position="24"/>
        <end position="392"/>
    </location>
</feature>
<dbReference type="Proteomes" id="UP000794436">
    <property type="component" value="Unassembled WGS sequence"/>
</dbReference>
<dbReference type="Pfam" id="PF00149">
    <property type="entry name" value="Metallophos"/>
    <property type="match status" value="1"/>
</dbReference>
<feature type="domain" description="Calcineurin-like phosphoesterase" evidence="4">
    <location>
        <begin position="118"/>
        <end position="314"/>
    </location>
</feature>
<dbReference type="Gene3D" id="3.60.21.10">
    <property type="match status" value="1"/>
</dbReference>
<dbReference type="EMBL" id="SPLM01000075">
    <property type="protein sequence ID" value="TMW61743.1"/>
    <property type="molecule type" value="Genomic_DNA"/>
</dbReference>
<keyword evidence="1 3" id="KW-0732">Signal</keyword>
<keyword evidence="2" id="KW-0378">Hydrolase</keyword>
<dbReference type="InterPro" id="IPR004843">
    <property type="entry name" value="Calcineurin-like_PHP"/>
</dbReference>
<dbReference type="PANTHER" id="PTHR10161:SF14">
    <property type="entry name" value="TARTRATE-RESISTANT ACID PHOSPHATASE TYPE 5"/>
    <property type="match status" value="1"/>
</dbReference>
<dbReference type="InterPro" id="IPR029052">
    <property type="entry name" value="Metallo-depent_PP-like"/>
</dbReference>
<dbReference type="SUPFAM" id="SSF56300">
    <property type="entry name" value="Metallo-dependent phosphatases"/>
    <property type="match status" value="1"/>
</dbReference>
<dbReference type="GO" id="GO:0016787">
    <property type="term" value="F:hydrolase activity"/>
    <property type="evidence" value="ECO:0007669"/>
    <property type="project" value="UniProtKB-KW"/>
</dbReference>
<dbReference type="InterPro" id="IPR051558">
    <property type="entry name" value="Metallophosphoesterase_PAP"/>
</dbReference>
<evidence type="ECO:0000313" key="5">
    <source>
        <dbReference type="EMBL" id="TMW61743.1"/>
    </source>
</evidence>
<organism evidence="5 6">
    <name type="scientific">Pythium oligandrum</name>
    <name type="common">Mycoparasitic fungus</name>
    <dbReference type="NCBI Taxonomy" id="41045"/>
    <lineage>
        <taxon>Eukaryota</taxon>
        <taxon>Sar</taxon>
        <taxon>Stramenopiles</taxon>
        <taxon>Oomycota</taxon>
        <taxon>Peronosporomycetes</taxon>
        <taxon>Pythiales</taxon>
        <taxon>Pythiaceae</taxon>
        <taxon>Pythium</taxon>
    </lineage>
</organism>
<accession>A0A8K1CEV9</accession>
<evidence type="ECO:0000313" key="6">
    <source>
        <dbReference type="Proteomes" id="UP000794436"/>
    </source>
</evidence>
<evidence type="ECO:0000259" key="4">
    <source>
        <dbReference type="Pfam" id="PF00149"/>
    </source>
</evidence>
<keyword evidence="6" id="KW-1185">Reference proteome</keyword>
<evidence type="ECO:0000256" key="3">
    <source>
        <dbReference type="SAM" id="SignalP"/>
    </source>
</evidence>
<protein>
    <recommendedName>
        <fullName evidence="4">Calcineurin-like phosphoesterase domain-containing protein</fullName>
    </recommendedName>
</protein>
<evidence type="ECO:0000256" key="2">
    <source>
        <dbReference type="ARBA" id="ARBA00022801"/>
    </source>
</evidence>
<evidence type="ECO:0000256" key="1">
    <source>
        <dbReference type="ARBA" id="ARBA00022729"/>
    </source>
</evidence>
<gene>
    <name evidence="5" type="ORF">Poli38472_010806</name>
</gene>
<sequence>MLGAKAFVAVFTVVTTLFGGARASNPSLDAAIDNLQRMEQFEAEVTELALKYGIPLEDSQAAMEHVKMATDAAANDRRVIQAALNQPESASTLASRCTLTANASNTKQLNLNCTSNTIRFLGIGDWGEKSAHAGLNAVRDAMLAEANNIDFIVSAGDNFYTYGVSSINDKQWTNTWVNRYQIGTKLNVPWFSLMGNHDHYGNSNAQIEYSKATQPGSKYWIMPGEFYNVDVTNAGGKKMKMVFTDTETIKDADYTWVQQQISDNSTDFVLALGHYHVYSAGGRGDQTDSAVKRLNTLLQGNSKVKAYICGHEHDMQFLRSGNLDYYLIGGGGRTIDFGDKSPGTAATINYYARNYGYAIYDVDIAARRMNVTYNIYDKKGAKVESKVFARVF</sequence>
<dbReference type="PANTHER" id="PTHR10161">
    <property type="entry name" value="TARTRATE-RESISTANT ACID PHOSPHATASE TYPE 5"/>
    <property type="match status" value="1"/>
</dbReference>
<reference evidence="5" key="1">
    <citation type="submission" date="2019-03" db="EMBL/GenBank/DDBJ databases">
        <title>Long read genome sequence of the mycoparasitic Pythium oligandrum ATCC 38472 isolated from sugarbeet rhizosphere.</title>
        <authorList>
            <person name="Gaulin E."/>
        </authorList>
    </citation>
    <scope>NUCLEOTIDE SEQUENCE</scope>
    <source>
        <strain evidence="5">ATCC 38472_TT</strain>
    </source>
</reference>